<dbReference type="EMBL" id="HBEA01017779">
    <property type="protein sequence ID" value="CAD8263992.1"/>
    <property type="molecule type" value="Transcribed_RNA"/>
</dbReference>
<accession>A0A7R9UEW1</accession>
<proteinExistence type="predicted"/>
<organism evidence="2">
    <name type="scientific">Pinguiococcus pyrenoidosus</name>
    <dbReference type="NCBI Taxonomy" id="172671"/>
    <lineage>
        <taxon>Eukaryota</taxon>
        <taxon>Sar</taxon>
        <taxon>Stramenopiles</taxon>
        <taxon>Ochrophyta</taxon>
        <taxon>Pinguiophyceae</taxon>
        <taxon>Pinguiochrysidales</taxon>
        <taxon>Pinguiochrysidaceae</taxon>
        <taxon>Pinguiococcus</taxon>
    </lineage>
</organism>
<feature type="region of interest" description="Disordered" evidence="1">
    <location>
        <begin position="36"/>
        <end position="90"/>
    </location>
</feature>
<evidence type="ECO:0000313" key="2">
    <source>
        <dbReference type="EMBL" id="CAD8263992.1"/>
    </source>
</evidence>
<protein>
    <submittedName>
        <fullName evidence="2">Uncharacterized protein</fullName>
    </submittedName>
</protein>
<dbReference type="AlphaFoldDB" id="A0A7R9UEW1"/>
<gene>
    <name evidence="2" type="ORF">PPYR1160_LOCUS13495</name>
</gene>
<reference evidence="2" key="1">
    <citation type="submission" date="2021-01" db="EMBL/GenBank/DDBJ databases">
        <authorList>
            <person name="Corre E."/>
            <person name="Pelletier E."/>
            <person name="Niang G."/>
            <person name="Scheremetjew M."/>
            <person name="Finn R."/>
            <person name="Kale V."/>
            <person name="Holt S."/>
            <person name="Cochrane G."/>
            <person name="Meng A."/>
            <person name="Brown T."/>
            <person name="Cohen L."/>
        </authorList>
    </citation>
    <scope>NUCLEOTIDE SEQUENCE</scope>
    <source>
        <strain evidence="2">CCMP2078</strain>
    </source>
</reference>
<sequence>MIAEVLSTVRHRHTIATEPRTGLAARNEAYFAQLRRQADEDAAQKAQAEARLDDDERARLEQQRQERQRHEADKRKHLQQFANSFAVPKTKAILRRRKRMSVGAAPEQ</sequence>
<feature type="compositionally biased region" description="Basic and acidic residues" evidence="1">
    <location>
        <begin position="36"/>
        <end position="74"/>
    </location>
</feature>
<name>A0A7R9UEW1_9STRA</name>
<evidence type="ECO:0000256" key="1">
    <source>
        <dbReference type="SAM" id="MobiDB-lite"/>
    </source>
</evidence>